<feature type="compositionally biased region" description="Basic and acidic residues" evidence="1">
    <location>
        <begin position="202"/>
        <end position="214"/>
    </location>
</feature>
<comment type="caution">
    <text evidence="3">The sequence shown here is derived from an EMBL/GenBank/DDBJ whole genome shotgun (WGS) entry which is preliminary data.</text>
</comment>
<feature type="compositionally biased region" description="Low complexity" evidence="1">
    <location>
        <begin position="221"/>
        <end position="231"/>
    </location>
</feature>
<feature type="chain" id="PRO_5020716543" evidence="2">
    <location>
        <begin position="42"/>
        <end position="231"/>
    </location>
</feature>
<dbReference type="AlphaFoldDB" id="A0A4S4KZ66"/>
<sequence length="231" mass="25802">MTAALWRIPSESRDVDAHAHGRRAAAELALVLVCMLALTASEESVPHSLASVRAYRGRQRLDRCRSALWNLNGLGLVPFQPHAYPARLAIPLQPTPASDQRFTLLTSEEEEEEAVARTELGASSKVEQSMPTQSRHRCLSQAPLPHRHPLQPLFLHFHFHLLLLGDGINAHKSKPRFPFPTPEESEQGHHSPSHLLRPVSHPPHETKRDEHDPRPSPSPRAPASSPHRLLD</sequence>
<evidence type="ECO:0000256" key="2">
    <source>
        <dbReference type="SAM" id="SignalP"/>
    </source>
</evidence>
<organism evidence="3 4">
    <name type="scientific">Bondarzewia mesenterica</name>
    <dbReference type="NCBI Taxonomy" id="1095465"/>
    <lineage>
        <taxon>Eukaryota</taxon>
        <taxon>Fungi</taxon>
        <taxon>Dikarya</taxon>
        <taxon>Basidiomycota</taxon>
        <taxon>Agaricomycotina</taxon>
        <taxon>Agaricomycetes</taxon>
        <taxon>Russulales</taxon>
        <taxon>Bondarzewiaceae</taxon>
        <taxon>Bondarzewia</taxon>
    </lineage>
</organism>
<feature type="signal peptide" evidence="2">
    <location>
        <begin position="1"/>
        <end position="41"/>
    </location>
</feature>
<evidence type="ECO:0000313" key="3">
    <source>
        <dbReference type="EMBL" id="THH04007.1"/>
    </source>
</evidence>
<feature type="region of interest" description="Disordered" evidence="1">
    <location>
        <begin position="117"/>
        <end position="138"/>
    </location>
</feature>
<proteinExistence type="predicted"/>
<name>A0A4S4KZ66_9AGAM</name>
<gene>
    <name evidence="3" type="ORF">EW146_g10293</name>
</gene>
<dbReference type="Proteomes" id="UP000310158">
    <property type="component" value="Unassembled WGS sequence"/>
</dbReference>
<keyword evidence="2" id="KW-0732">Signal</keyword>
<evidence type="ECO:0000313" key="4">
    <source>
        <dbReference type="Proteomes" id="UP000310158"/>
    </source>
</evidence>
<evidence type="ECO:0000256" key="1">
    <source>
        <dbReference type="SAM" id="MobiDB-lite"/>
    </source>
</evidence>
<feature type="region of interest" description="Disordered" evidence="1">
    <location>
        <begin position="174"/>
        <end position="231"/>
    </location>
</feature>
<accession>A0A4S4KZ66</accession>
<reference evidence="3 4" key="1">
    <citation type="submission" date="2019-02" db="EMBL/GenBank/DDBJ databases">
        <title>Genome sequencing of the rare red list fungi Bondarzewia mesenterica.</title>
        <authorList>
            <person name="Buettner E."/>
            <person name="Kellner H."/>
        </authorList>
    </citation>
    <scope>NUCLEOTIDE SEQUENCE [LARGE SCALE GENOMIC DNA]</scope>
    <source>
        <strain evidence="3 4">DSM 108281</strain>
    </source>
</reference>
<dbReference type="EMBL" id="SGPL01001234">
    <property type="protein sequence ID" value="THH04007.1"/>
    <property type="molecule type" value="Genomic_DNA"/>
</dbReference>
<keyword evidence="4" id="KW-1185">Reference proteome</keyword>
<protein>
    <submittedName>
        <fullName evidence="3">Uncharacterized protein</fullName>
    </submittedName>
</protein>